<sequence length="332" mass="34921">MSMQSRSSPMTMVLPVIFFLAACSGSQPEAMPDKPAKVEPIGHETNLLKLTLSTQAIQRLGIETAPASDSKNTNNIMLHGEVIIPPAGGGVPVTSASDLATLASNQARADGDVMRTRAELDIALKNAARAEALVREEAGSVRLRDEALATVAVARANLRVAQTQRAQYGPPITAMNRTSQVWIRVPVPAGDVSRIIRSAPAQIAALGDGSTRRSARPVDGPPSANAAAATVDLYYALGNAGTSFRIGQRIAVELPAQGQTSGLTIPSSSILRDIYGGEWVYVSTGKRSFERRRVEIASVQNGQALLARGLKPGMEVVTAGAAELFGTEFGIK</sequence>
<reference evidence="2 3" key="1">
    <citation type="journal article" date="2003" name="J. Bacteriol.">
        <title>Complete genome sequence of the ammonia-oxidizing bacterium and obligate chemolithoautotroph Nitrosomonas europaea.</title>
        <authorList>
            <person name="Chain P."/>
            <person name="Lamerdin J."/>
            <person name="Larimer F."/>
            <person name="Regala W."/>
            <person name="Land M."/>
            <person name="Hauser L."/>
            <person name="Hooper A."/>
            <person name="Klotz M."/>
            <person name="Norton J."/>
            <person name="Sayavedra-Soto L."/>
            <person name="Arciero D."/>
            <person name="Hommes N."/>
            <person name="Whittaker M."/>
            <person name="Arp D."/>
        </authorList>
    </citation>
    <scope>NUCLEOTIDE SEQUENCE [LARGE SCALE GENOMIC DNA]</scope>
    <source>
        <strain evidence="3">ATCC 19718 / CIP 103999 / KCTC 2705 / NBRC 14298</strain>
    </source>
</reference>
<dbReference type="STRING" id="228410.NE0670"/>
<dbReference type="EMBL" id="AL954747">
    <property type="protein sequence ID" value="CAD84581.1"/>
    <property type="molecule type" value="Genomic_DNA"/>
</dbReference>
<protein>
    <submittedName>
        <fullName evidence="2">Possible membrane fusion protein MtrC</fullName>
    </submittedName>
</protein>
<evidence type="ECO:0000313" key="2">
    <source>
        <dbReference type="EMBL" id="CAD84581.1"/>
    </source>
</evidence>
<organism evidence="2 3">
    <name type="scientific">Nitrosomonas europaea (strain ATCC 19718 / CIP 103999 / KCTC 2705 / NBRC 14298)</name>
    <dbReference type="NCBI Taxonomy" id="228410"/>
    <lineage>
        <taxon>Bacteria</taxon>
        <taxon>Pseudomonadati</taxon>
        <taxon>Pseudomonadota</taxon>
        <taxon>Betaproteobacteria</taxon>
        <taxon>Nitrosomonadales</taxon>
        <taxon>Nitrosomonadaceae</taxon>
        <taxon>Nitrosomonas</taxon>
    </lineage>
</organism>
<feature type="signal peptide" evidence="1">
    <location>
        <begin position="1"/>
        <end position="21"/>
    </location>
</feature>
<dbReference type="eggNOG" id="COG0845">
    <property type="taxonomic scope" value="Bacteria"/>
</dbReference>
<dbReference type="GO" id="GO:1990281">
    <property type="term" value="C:efflux pump complex"/>
    <property type="evidence" value="ECO:0007669"/>
    <property type="project" value="TreeGrafter"/>
</dbReference>
<dbReference type="PANTHER" id="PTHR30469:SF15">
    <property type="entry name" value="HLYD FAMILY OF SECRETION PROTEINS"/>
    <property type="match status" value="1"/>
</dbReference>
<dbReference type="Proteomes" id="UP000001416">
    <property type="component" value="Chromosome"/>
</dbReference>
<name>Q82WK4_NITEU</name>
<evidence type="ECO:0000313" key="3">
    <source>
        <dbReference type="Proteomes" id="UP000001416"/>
    </source>
</evidence>
<dbReference type="PhylomeDB" id="Q82WK4"/>
<dbReference type="AlphaFoldDB" id="Q82WK4"/>
<keyword evidence="1" id="KW-0732">Signal</keyword>
<feature type="chain" id="PRO_5004297289" evidence="1">
    <location>
        <begin position="22"/>
        <end position="332"/>
    </location>
</feature>
<dbReference type="PROSITE" id="PS51257">
    <property type="entry name" value="PROKAR_LIPOPROTEIN"/>
    <property type="match status" value="1"/>
</dbReference>
<dbReference type="Gene3D" id="2.40.420.20">
    <property type="match status" value="1"/>
</dbReference>
<proteinExistence type="predicted"/>
<gene>
    <name evidence="2" type="ordered locus">NE0670</name>
</gene>
<dbReference type="HOGENOM" id="CLU_054757_0_0_4"/>
<dbReference type="SUPFAM" id="SSF111369">
    <property type="entry name" value="HlyD-like secretion proteins"/>
    <property type="match status" value="1"/>
</dbReference>
<dbReference type="KEGG" id="neu:NE0670"/>
<dbReference type="GO" id="GO:0015562">
    <property type="term" value="F:efflux transmembrane transporter activity"/>
    <property type="evidence" value="ECO:0007669"/>
    <property type="project" value="TreeGrafter"/>
</dbReference>
<accession>Q82WK4</accession>
<evidence type="ECO:0000256" key="1">
    <source>
        <dbReference type="SAM" id="SignalP"/>
    </source>
</evidence>
<dbReference type="PANTHER" id="PTHR30469">
    <property type="entry name" value="MULTIDRUG RESISTANCE PROTEIN MDTA"/>
    <property type="match status" value="1"/>
</dbReference>
<keyword evidence="3" id="KW-1185">Reference proteome</keyword>